<keyword evidence="1" id="KW-0472">Membrane</keyword>
<dbReference type="InterPro" id="IPR012902">
    <property type="entry name" value="N_methyl_site"/>
</dbReference>
<organism evidence="2 3">
    <name type="scientific">Helicobacter cholecystus</name>
    <dbReference type="NCBI Taxonomy" id="45498"/>
    <lineage>
        <taxon>Bacteria</taxon>
        <taxon>Pseudomonadati</taxon>
        <taxon>Campylobacterota</taxon>
        <taxon>Epsilonproteobacteria</taxon>
        <taxon>Campylobacterales</taxon>
        <taxon>Helicobacteraceae</taxon>
        <taxon>Helicobacter</taxon>
    </lineage>
</organism>
<keyword evidence="1" id="KW-0812">Transmembrane</keyword>
<dbReference type="AlphaFoldDB" id="A0A3D8IYI8"/>
<dbReference type="NCBIfam" id="TIGR02532">
    <property type="entry name" value="IV_pilin_GFxxxE"/>
    <property type="match status" value="1"/>
</dbReference>
<keyword evidence="1" id="KW-1133">Transmembrane helix</keyword>
<evidence type="ECO:0000313" key="2">
    <source>
        <dbReference type="EMBL" id="RDU69975.1"/>
    </source>
</evidence>
<name>A0A3D8IYI8_9HELI</name>
<sequence length="209" mass="24505">MDSGCVVKRGFALLETLIALIIFSLLFIGGARLFLMLYKQEHAYQKSFQEGMRVQNVFFLLQNYLYNSFFIQTSAIGLNFYPLDLEAYHSTSFSPLVHFLTDKKLTLSYLPTHSAFLLSLPQQELYPIASAHKRTLEFFKKVEGKYFLPLQKQFILSFHHSALYLNEQILLERVRDFSIKENQVWIEIKICLIQCYEYGLKKGKVYEIL</sequence>
<comment type="caution">
    <text evidence="2">The sequence shown here is derived from an EMBL/GenBank/DDBJ whole genome shotgun (WGS) entry which is preliminary data.</text>
</comment>
<gene>
    <name evidence="2" type="ORF">CQA62_00760</name>
</gene>
<feature type="transmembrane region" description="Helical" evidence="1">
    <location>
        <begin position="17"/>
        <end position="38"/>
    </location>
</feature>
<reference evidence="2 3" key="1">
    <citation type="submission" date="2018-04" db="EMBL/GenBank/DDBJ databases">
        <title>Novel Campyloabacter and Helicobacter Species and Strains.</title>
        <authorList>
            <person name="Mannion A.J."/>
            <person name="Shen Z."/>
            <person name="Fox J.G."/>
        </authorList>
    </citation>
    <scope>NUCLEOTIDE SEQUENCE [LARGE SCALE GENOMIC DNA]</scope>
    <source>
        <strain evidence="2 3">ATCC 700242</strain>
    </source>
</reference>
<proteinExistence type="predicted"/>
<accession>A0A3D8IYI8</accession>
<protein>
    <submittedName>
        <fullName evidence="2">Uncharacterized protein</fullName>
    </submittedName>
</protein>
<dbReference type="EMBL" id="NXLU01000001">
    <property type="protein sequence ID" value="RDU69975.1"/>
    <property type="molecule type" value="Genomic_DNA"/>
</dbReference>
<dbReference type="Proteomes" id="UP000257067">
    <property type="component" value="Unassembled WGS sequence"/>
</dbReference>
<keyword evidence="3" id="KW-1185">Reference proteome</keyword>
<evidence type="ECO:0000313" key="3">
    <source>
        <dbReference type="Proteomes" id="UP000257067"/>
    </source>
</evidence>
<evidence type="ECO:0000256" key="1">
    <source>
        <dbReference type="SAM" id="Phobius"/>
    </source>
</evidence>